<evidence type="ECO:0000313" key="3">
    <source>
        <dbReference type="Proteomes" id="UP000799770"/>
    </source>
</evidence>
<proteinExistence type="predicted"/>
<evidence type="ECO:0000256" key="1">
    <source>
        <dbReference type="SAM" id="MobiDB-lite"/>
    </source>
</evidence>
<dbReference type="Proteomes" id="UP000799770">
    <property type="component" value="Unassembled WGS sequence"/>
</dbReference>
<keyword evidence="3" id="KW-1185">Reference proteome</keyword>
<gene>
    <name evidence="2" type="ORF">BDV96DRAFT_237100</name>
</gene>
<dbReference type="AlphaFoldDB" id="A0A6A5YSN3"/>
<evidence type="ECO:0000313" key="2">
    <source>
        <dbReference type="EMBL" id="KAF2109477.1"/>
    </source>
</evidence>
<name>A0A6A5YSN3_9PLEO</name>
<organism evidence="2 3">
    <name type="scientific">Lophiotrema nucula</name>
    <dbReference type="NCBI Taxonomy" id="690887"/>
    <lineage>
        <taxon>Eukaryota</taxon>
        <taxon>Fungi</taxon>
        <taxon>Dikarya</taxon>
        <taxon>Ascomycota</taxon>
        <taxon>Pezizomycotina</taxon>
        <taxon>Dothideomycetes</taxon>
        <taxon>Pleosporomycetidae</taxon>
        <taxon>Pleosporales</taxon>
        <taxon>Lophiotremataceae</taxon>
        <taxon>Lophiotrema</taxon>
    </lineage>
</organism>
<reference evidence="2" key="1">
    <citation type="journal article" date="2020" name="Stud. Mycol.">
        <title>101 Dothideomycetes genomes: a test case for predicting lifestyles and emergence of pathogens.</title>
        <authorList>
            <person name="Haridas S."/>
            <person name="Albert R."/>
            <person name="Binder M."/>
            <person name="Bloem J."/>
            <person name="Labutti K."/>
            <person name="Salamov A."/>
            <person name="Andreopoulos B."/>
            <person name="Baker S."/>
            <person name="Barry K."/>
            <person name="Bills G."/>
            <person name="Bluhm B."/>
            <person name="Cannon C."/>
            <person name="Castanera R."/>
            <person name="Culley D."/>
            <person name="Daum C."/>
            <person name="Ezra D."/>
            <person name="Gonzalez J."/>
            <person name="Henrissat B."/>
            <person name="Kuo A."/>
            <person name="Liang C."/>
            <person name="Lipzen A."/>
            <person name="Lutzoni F."/>
            <person name="Magnuson J."/>
            <person name="Mondo S."/>
            <person name="Nolan M."/>
            <person name="Ohm R."/>
            <person name="Pangilinan J."/>
            <person name="Park H.-J."/>
            <person name="Ramirez L."/>
            <person name="Alfaro M."/>
            <person name="Sun H."/>
            <person name="Tritt A."/>
            <person name="Yoshinaga Y."/>
            <person name="Zwiers L.-H."/>
            <person name="Turgeon B."/>
            <person name="Goodwin S."/>
            <person name="Spatafora J."/>
            <person name="Crous P."/>
            <person name="Grigoriev I."/>
        </authorList>
    </citation>
    <scope>NUCLEOTIDE SEQUENCE</scope>
    <source>
        <strain evidence="2">CBS 627.86</strain>
    </source>
</reference>
<protein>
    <submittedName>
        <fullName evidence="2">Uncharacterized protein</fullName>
    </submittedName>
</protein>
<accession>A0A6A5YSN3</accession>
<dbReference type="OrthoDB" id="4840035at2759"/>
<feature type="region of interest" description="Disordered" evidence="1">
    <location>
        <begin position="1"/>
        <end position="24"/>
    </location>
</feature>
<sequence>MSRPGYRSKDPAHDTQTQEPRPLTRAEACKRLIGDLNTYTIGNRGRILALEHRRKETQSTPSFKVEEFLKIGETTCFQRLIAKENEEAARNEALSVIAQLIEAEKEKLFISHICEMPKASRLAEGADPILAGQISVVYSLIAQMLVLVVQDDKFVVKETVVKTLFGTEESWQASLVLLKQLVKCTPNIRYCIVDGVQRLERTGIEEREAADVRRYRELILALSFSPRDDRSSCSTLFTVSGTKGALDNIID</sequence>
<dbReference type="EMBL" id="ML977342">
    <property type="protein sequence ID" value="KAF2109477.1"/>
    <property type="molecule type" value="Genomic_DNA"/>
</dbReference>